<dbReference type="PANTHER" id="PTHR38682">
    <property type="entry name" value="V-TYPE ATP SYNTHASE SUBUNIT C"/>
    <property type="match status" value="1"/>
</dbReference>
<accession>A0A8E7B1V1</accession>
<dbReference type="NCBIfam" id="NF002268">
    <property type="entry name" value="PRK01198.1-4"/>
    <property type="match status" value="1"/>
</dbReference>
<dbReference type="Gene3D" id="1.10.132.50">
    <property type="entry name" value="ATP synthase (C/AC39) subunit, domain 3"/>
    <property type="match status" value="1"/>
</dbReference>
<keyword evidence="5 6" id="KW-0066">ATP synthesis</keyword>
<dbReference type="EMBL" id="CP075546">
    <property type="protein sequence ID" value="QVV89516.1"/>
    <property type="molecule type" value="Genomic_DNA"/>
</dbReference>
<dbReference type="GO" id="GO:0005886">
    <property type="term" value="C:plasma membrane"/>
    <property type="evidence" value="ECO:0007669"/>
    <property type="project" value="UniProtKB-SubCell"/>
</dbReference>
<reference evidence="7 8" key="1">
    <citation type="submission" date="2021-05" db="EMBL/GenBank/DDBJ databases">
        <title>A novel Methanospirillum isolate from a pyrite-forming mixed culture.</title>
        <authorList>
            <person name="Bunk B."/>
            <person name="Sproer C."/>
            <person name="Spring S."/>
            <person name="Pester M."/>
        </authorList>
    </citation>
    <scope>NUCLEOTIDE SEQUENCE [LARGE SCALE GENOMIC DNA]</scope>
    <source>
        <strain evidence="7 8">J.3.6.1-F.2.7.3</strain>
    </source>
</reference>
<dbReference type="GO" id="GO:0046933">
    <property type="term" value="F:proton-transporting ATP synthase activity, rotational mechanism"/>
    <property type="evidence" value="ECO:0007669"/>
    <property type="project" value="UniProtKB-UniRule"/>
</dbReference>
<dbReference type="RefSeq" id="WP_214420310.1">
    <property type="nucleotide sequence ID" value="NZ_CP075546.1"/>
</dbReference>
<keyword evidence="3 6" id="KW-0375">Hydrogen ion transport</keyword>
<keyword evidence="8" id="KW-1185">Reference proteome</keyword>
<keyword evidence="4 6" id="KW-0406">Ion transport</keyword>
<gene>
    <name evidence="6" type="primary">atpC</name>
    <name evidence="7" type="ORF">KHC33_03070</name>
</gene>
<dbReference type="GO" id="GO:0033179">
    <property type="term" value="C:proton-transporting V-type ATPase, V0 domain"/>
    <property type="evidence" value="ECO:0007669"/>
    <property type="project" value="InterPro"/>
</dbReference>
<dbReference type="SUPFAM" id="SSF103486">
    <property type="entry name" value="V-type ATP synthase subunit C"/>
    <property type="match status" value="1"/>
</dbReference>
<evidence type="ECO:0000313" key="7">
    <source>
        <dbReference type="EMBL" id="QVV89516.1"/>
    </source>
</evidence>
<dbReference type="AlphaFoldDB" id="A0A8E7B1V1"/>
<protein>
    <recommendedName>
        <fullName evidence="6">A-type ATP synthase subunit C</fullName>
    </recommendedName>
</protein>
<dbReference type="HAMAP" id="MF_00314">
    <property type="entry name" value="ATP_synth_C_arch"/>
    <property type="match status" value="1"/>
</dbReference>
<comment type="subcellular location">
    <subcellularLocation>
        <location evidence="6">Cell membrane</location>
        <topology evidence="6">Peripheral membrane protein</topology>
    </subcellularLocation>
</comment>
<sequence length="371" mass="42856">MHHYLITPSSYRYICTRIGLRKKSLITEDQYNRLLNMELSQIIRFIGESGYHEEVHTLSSQYSEISLIEHALTANLAATYRNILSIAPGALRELAELYFSRWDIENVMLIMRGCQFHIPDDRIEAVLIPAGVIEPSCFTHLLTLRTIQEIAENLPSWKHHSLISSKIASGYRRGLFAELENDLYLAYYQNLLFEARYGIRGGDVIVPHLKFEIDIFNIRNVFRLRAGSKVSDITPYMIQGGYLSSQDFQRLYQVTDREEFVRELGRAGILSILTEALRNLRCDESVCEADAADVVWRRWAAHKTPLYTVMLAVNGMLLHHLDGLSRRHPFSVLPLLSYLEHKRYEVMNLRAIARGKQFGVSPDFIRQHLVM</sequence>
<evidence type="ECO:0000313" key="8">
    <source>
        <dbReference type="Proteomes" id="UP000680656"/>
    </source>
</evidence>
<dbReference type="Gene3D" id="1.20.1690.10">
    <property type="entry name" value="V-type ATP synthase subunit C domain"/>
    <property type="match status" value="2"/>
</dbReference>
<dbReference type="GO" id="GO:0005524">
    <property type="term" value="F:ATP binding"/>
    <property type="evidence" value="ECO:0007669"/>
    <property type="project" value="UniProtKB-UniRule"/>
</dbReference>
<keyword evidence="6" id="KW-0472">Membrane</keyword>
<dbReference type="InterPro" id="IPR044911">
    <property type="entry name" value="V-type_ATPase_csu/dsu_dom_3"/>
</dbReference>
<evidence type="ECO:0000256" key="6">
    <source>
        <dbReference type="HAMAP-Rule" id="MF_00314"/>
    </source>
</evidence>
<dbReference type="InterPro" id="IPR035067">
    <property type="entry name" value="V-type_ATPase_csu/dsu"/>
</dbReference>
<comment type="subunit">
    <text evidence="6">Has multiple subunits with at least A(3), B(3), C, D, E, F, H, I and proteolipid K(x).</text>
</comment>
<dbReference type="InterPro" id="IPR014272">
    <property type="entry name" value="ATPase_V0-cplx_csu"/>
</dbReference>
<dbReference type="InterPro" id="IPR036079">
    <property type="entry name" value="ATPase_csu/dsu_sf"/>
</dbReference>
<evidence type="ECO:0000256" key="2">
    <source>
        <dbReference type="ARBA" id="ARBA00022448"/>
    </source>
</evidence>
<dbReference type="Proteomes" id="UP000680656">
    <property type="component" value="Chromosome"/>
</dbReference>
<dbReference type="KEGG" id="mrtj:KHC33_03070"/>
<evidence type="ECO:0000256" key="5">
    <source>
        <dbReference type="ARBA" id="ARBA00023310"/>
    </source>
</evidence>
<dbReference type="PANTHER" id="PTHR38682:SF1">
    <property type="entry name" value="V-TYPE ATP SYNTHASE SUBUNIT C"/>
    <property type="match status" value="1"/>
</dbReference>
<name>A0A8E7B1V1_9EURY</name>
<dbReference type="GO" id="GO:0042777">
    <property type="term" value="P:proton motive force-driven plasma membrane ATP synthesis"/>
    <property type="evidence" value="ECO:0007669"/>
    <property type="project" value="UniProtKB-UniRule"/>
</dbReference>
<dbReference type="InterPro" id="IPR002843">
    <property type="entry name" value="ATPase_V0-cplx_csu/dsu"/>
</dbReference>
<dbReference type="GO" id="GO:0046961">
    <property type="term" value="F:proton-transporting ATPase activity, rotational mechanism"/>
    <property type="evidence" value="ECO:0007669"/>
    <property type="project" value="InterPro"/>
</dbReference>
<evidence type="ECO:0000256" key="4">
    <source>
        <dbReference type="ARBA" id="ARBA00023065"/>
    </source>
</evidence>
<comment type="similarity">
    <text evidence="1 6">Belongs to the V-ATPase V0D/AC39 subunit family.</text>
</comment>
<dbReference type="GeneID" id="65566550"/>
<comment type="function">
    <text evidence="6">Component of the A-type ATP synthase that produces ATP from ADP in the presence of a proton gradient across the membrane.</text>
</comment>
<dbReference type="Pfam" id="PF01992">
    <property type="entry name" value="vATP-synt_AC39"/>
    <property type="match status" value="1"/>
</dbReference>
<evidence type="ECO:0000256" key="3">
    <source>
        <dbReference type="ARBA" id="ARBA00022781"/>
    </source>
</evidence>
<keyword evidence="2 6" id="KW-0813">Transport</keyword>
<keyword evidence="6" id="KW-1003">Cell membrane</keyword>
<dbReference type="InterPro" id="IPR050873">
    <property type="entry name" value="V-ATPase_V0D/AC39_subunit"/>
</dbReference>
<evidence type="ECO:0000256" key="1">
    <source>
        <dbReference type="ARBA" id="ARBA00006709"/>
    </source>
</evidence>
<proteinExistence type="inferred from homology"/>
<organism evidence="7 8">
    <name type="scientific">Methanospirillum purgamenti</name>
    <dbReference type="NCBI Taxonomy" id="2834276"/>
    <lineage>
        <taxon>Archaea</taxon>
        <taxon>Methanobacteriati</taxon>
        <taxon>Methanobacteriota</taxon>
        <taxon>Stenosarchaea group</taxon>
        <taxon>Methanomicrobia</taxon>
        <taxon>Methanomicrobiales</taxon>
        <taxon>Methanospirillaceae</taxon>
        <taxon>Methanospirillum</taxon>
    </lineage>
</organism>